<feature type="transmembrane region" description="Helical" evidence="1">
    <location>
        <begin position="153"/>
        <end position="171"/>
    </location>
</feature>
<feature type="transmembrane region" description="Helical" evidence="1">
    <location>
        <begin position="16"/>
        <end position="42"/>
    </location>
</feature>
<name>A0A255IM57_9FIRM</name>
<protein>
    <submittedName>
        <fullName evidence="2">Uncharacterized protein</fullName>
    </submittedName>
</protein>
<sequence length="172" mass="20360">MKENHVKLYNLIFPIWILWLIPTTWVVVLPLNFIIDMTVVMLTMKHLKIQNMKKNVKSVILKVWIFGFIADFIGTLLMFSAILIDFNYETPFGKWWYDNISSAVSYDPFKSIFALLWVTISIVITAFFIYLFNYKICFKKSNLGDYQKKKISLALAVFTAPYLFYLPTAWFY</sequence>
<accession>A0A255IM57</accession>
<dbReference type="Proteomes" id="UP000247523">
    <property type="component" value="Unassembled WGS sequence"/>
</dbReference>
<reference evidence="3" key="3">
    <citation type="submission" date="2018-07" db="EMBL/GenBank/DDBJ databases">
        <authorList>
            <person name="Quirk P.G."/>
            <person name="Krulwich T.A."/>
        </authorList>
    </citation>
    <scope>NUCLEOTIDE SEQUENCE</scope>
    <source>
        <strain evidence="3">CCRI-19302</strain>
    </source>
</reference>
<keyword evidence="1" id="KW-1133">Transmembrane helix</keyword>
<comment type="caution">
    <text evidence="2">The sequence shown here is derived from an EMBL/GenBank/DDBJ whole genome shotgun (WGS) entry which is preliminary data.</text>
</comment>
<evidence type="ECO:0000313" key="2">
    <source>
        <dbReference type="EMBL" id="PXV91593.1"/>
    </source>
</evidence>
<proteinExistence type="predicted"/>
<reference evidence="2 5" key="2">
    <citation type="submission" date="2018-05" db="EMBL/GenBank/DDBJ databases">
        <title>Genomic Encyclopedia of Type Strains, Phase IV (KMG-IV): sequencing the most valuable type-strain genomes for metagenomic binning, comparative biology and taxonomic classification.</title>
        <authorList>
            <person name="Goeker M."/>
        </authorList>
    </citation>
    <scope>NUCLEOTIDE SEQUENCE [LARGE SCALE GENOMIC DNA]</scope>
    <source>
        <strain evidence="2 5">DSM 28816</strain>
    </source>
</reference>
<evidence type="ECO:0000313" key="4">
    <source>
        <dbReference type="Proteomes" id="UP000216411"/>
    </source>
</evidence>
<keyword evidence="1" id="KW-0472">Membrane</keyword>
<evidence type="ECO:0000313" key="5">
    <source>
        <dbReference type="Proteomes" id="UP000247523"/>
    </source>
</evidence>
<dbReference type="EMBL" id="QICS01000003">
    <property type="protein sequence ID" value="PXV91593.1"/>
    <property type="molecule type" value="Genomic_DNA"/>
</dbReference>
<dbReference type="RefSeq" id="WP_094376935.1">
    <property type="nucleotide sequence ID" value="NZ_NOKA02000051.1"/>
</dbReference>
<reference evidence="3 4" key="1">
    <citation type="journal article" date="2017" name="Genome Announc.">
        <title>Draft Genome Sequence of a Sporulating and Motile Strain of Lachnotalea glycerini Isolated from Water in Quebec City, Canada.</title>
        <authorList>
            <person name="Maheux A.F."/>
            <person name="Boudreau D.K."/>
            <person name="Berube E."/>
            <person name="Boissinot M."/>
            <person name="Raymond F."/>
            <person name="Brodeur S."/>
            <person name="Corbeil J."/>
            <person name="Isabel S."/>
            <person name="Omar R.F."/>
            <person name="Bergeron M.G."/>
        </authorList>
    </citation>
    <scope>NUCLEOTIDE SEQUENCE [LARGE SCALE GENOMIC DNA]</scope>
    <source>
        <strain evidence="3 4">CCRI-19302</strain>
    </source>
</reference>
<dbReference type="AlphaFoldDB" id="A0A255IM57"/>
<dbReference type="EMBL" id="NOKA02000051">
    <property type="protein sequence ID" value="RDY30035.1"/>
    <property type="molecule type" value="Genomic_DNA"/>
</dbReference>
<gene>
    <name evidence="2" type="ORF">C8E03_103150</name>
    <name evidence="3" type="ORF">CG710_016745</name>
</gene>
<dbReference type="Proteomes" id="UP000216411">
    <property type="component" value="Unassembled WGS sequence"/>
</dbReference>
<feature type="transmembrane region" description="Helical" evidence="1">
    <location>
        <begin position="112"/>
        <end position="132"/>
    </location>
</feature>
<dbReference type="OrthoDB" id="2085510at2"/>
<keyword evidence="1" id="KW-0812">Transmembrane</keyword>
<feature type="transmembrane region" description="Helical" evidence="1">
    <location>
        <begin position="63"/>
        <end position="84"/>
    </location>
</feature>
<keyword evidence="4" id="KW-1185">Reference proteome</keyword>
<evidence type="ECO:0000256" key="1">
    <source>
        <dbReference type="SAM" id="Phobius"/>
    </source>
</evidence>
<evidence type="ECO:0000313" key="3">
    <source>
        <dbReference type="EMBL" id="RDY30035.1"/>
    </source>
</evidence>
<organism evidence="2 5">
    <name type="scientific">Lachnotalea glycerini</name>
    <dbReference type="NCBI Taxonomy" id="1763509"/>
    <lineage>
        <taxon>Bacteria</taxon>
        <taxon>Bacillati</taxon>
        <taxon>Bacillota</taxon>
        <taxon>Clostridia</taxon>
        <taxon>Lachnospirales</taxon>
        <taxon>Lachnospiraceae</taxon>
        <taxon>Lachnotalea</taxon>
    </lineage>
</organism>